<feature type="non-terminal residue" evidence="1">
    <location>
        <position position="1"/>
    </location>
</feature>
<dbReference type="Proteomes" id="UP000053825">
    <property type="component" value="Unassembled WGS sequence"/>
</dbReference>
<reference evidence="1 2" key="1">
    <citation type="submission" date="2015-07" db="EMBL/GenBank/DDBJ databases">
        <title>The genome of Habropoda laboriosa.</title>
        <authorList>
            <person name="Pan H."/>
            <person name="Kapheim K."/>
        </authorList>
    </citation>
    <scope>NUCLEOTIDE SEQUENCE [LARGE SCALE GENOMIC DNA]</scope>
    <source>
        <strain evidence="1">0110345459</strain>
    </source>
</reference>
<protein>
    <submittedName>
        <fullName evidence="1">Uncharacterized protein</fullName>
    </submittedName>
</protein>
<dbReference type="PANTHER" id="PTHR47326:SF1">
    <property type="entry name" value="HTH PSQ-TYPE DOMAIN-CONTAINING PROTEIN"/>
    <property type="match status" value="1"/>
</dbReference>
<gene>
    <name evidence="1" type="ORF">WH47_06168</name>
</gene>
<accession>A0A0L7QT73</accession>
<dbReference type="Gene3D" id="3.30.420.10">
    <property type="entry name" value="Ribonuclease H-like superfamily/Ribonuclease H"/>
    <property type="match status" value="1"/>
</dbReference>
<dbReference type="PANTHER" id="PTHR47326">
    <property type="entry name" value="TRANSPOSABLE ELEMENT TC3 TRANSPOSASE-LIKE PROTEIN"/>
    <property type="match status" value="1"/>
</dbReference>
<dbReference type="EMBL" id="KQ414754">
    <property type="protein sequence ID" value="KOC61830.1"/>
    <property type="molecule type" value="Genomic_DNA"/>
</dbReference>
<name>A0A0L7QT73_9HYME</name>
<dbReference type="STRING" id="597456.A0A0L7QT73"/>
<evidence type="ECO:0000313" key="2">
    <source>
        <dbReference type="Proteomes" id="UP000053825"/>
    </source>
</evidence>
<keyword evidence="2" id="KW-1185">Reference proteome</keyword>
<sequence>HRWIGRGSRICWPARSPDLTPLDFFLWGHVKSPACNDIPTTAHKMQERIVHACNAIPAMMIDRTRKNFVFRIRKCLEVNGNHFEHLLE</sequence>
<dbReference type="GO" id="GO:0003676">
    <property type="term" value="F:nucleic acid binding"/>
    <property type="evidence" value="ECO:0007669"/>
    <property type="project" value="InterPro"/>
</dbReference>
<dbReference type="InterPro" id="IPR036397">
    <property type="entry name" value="RNaseH_sf"/>
</dbReference>
<proteinExistence type="predicted"/>
<organism evidence="1 2">
    <name type="scientific">Habropoda laboriosa</name>
    <dbReference type="NCBI Taxonomy" id="597456"/>
    <lineage>
        <taxon>Eukaryota</taxon>
        <taxon>Metazoa</taxon>
        <taxon>Ecdysozoa</taxon>
        <taxon>Arthropoda</taxon>
        <taxon>Hexapoda</taxon>
        <taxon>Insecta</taxon>
        <taxon>Pterygota</taxon>
        <taxon>Neoptera</taxon>
        <taxon>Endopterygota</taxon>
        <taxon>Hymenoptera</taxon>
        <taxon>Apocrita</taxon>
        <taxon>Aculeata</taxon>
        <taxon>Apoidea</taxon>
        <taxon>Anthophila</taxon>
        <taxon>Apidae</taxon>
        <taxon>Habropoda</taxon>
    </lineage>
</organism>
<dbReference type="AlphaFoldDB" id="A0A0L7QT73"/>
<evidence type="ECO:0000313" key="1">
    <source>
        <dbReference type="EMBL" id="KOC61830.1"/>
    </source>
</evidence>